<evidence type="ECO:0000313" key="1">
    <source>
        <dbReference type="EMBL" id="KKK63308.1"/>
    </source>
</evidence>
<dbReference type="EMBL" id="LAZR01061577">
    <property type="protein sequence ID" value="KKK63308.1"/>
    <property type="molecule type" value="Genomic_DNA"/>
</dbReference>
<comment type="caution">
    <text evidence="1">The sequence shown here is derived from an EMBL/GenBank/DDBJ whole genome shotgun (WGS) entry which is preliminary data.</text>
</comment>
<feature type="non-terminal residue" evidence="1">
    <location>
        <position position="1"/>
    </location>
</feature>
<dbReference type="AlphaFoldDB" id="A0A0F8X309"/>
<gene>
    <name evidence="1" type="ORF">LCGC14_2995620</name>
</gene>
<protein>
    <submittedName>
        <fullName evidence="1">Uncharacterized protein</fullName>
    </submittedName>
</protein>
<organism evidence="1">
    <name type="scientific">marine sediment metagenome</name>
    <dbReference type="NCBI Taxonomy" id="412755"/>
    <lineage>
        <taxon>unclassified sequences</taxon>
        <taxon>metagenomes</taxon>
        <taxon>ecological metagenomes</taxon>
    </lineage>
</organism>
<sequence>QNTVLVKEKLLEELVELEKQMEVLESQNAFTDFSMMQTYKEMIHSRKSFFNELNR</sequence>
<name>A0A0F8X309_9ZZZZ</name>
<proteinExistence type="predicted"/>
<reference evidence="1" key="1">
    <citation type="journal article" date="2015" name="Nature">
        <title>Complex archaea that bridge the gap between prokaryotes and eukaryotes.</title>
        <authorList>
            <person name="Spang A."/>
            <person name="Saw J.H."/>
            <person name="Jorgensen S.L."/>
            <person name="Zaremba-Niedzwiedzka K."/>
            <person name="Martijn J."/>
            <person name="Lind A.E."/>
            <person name="van Eijk R."/>
            <person name="Schleper C."/>
            <person name="Guy L."/>
            <person name="Ettema T.J."/>
        </authorList>
    </citation>
    <scope>NUCLEOTIDE SEQUENCE</scope>
</reference>
<accession>A0A0F8X309</accession>